<feature type="region of interest" description="Disordered" evidence="4">
    <location>
        <begin position="1"/>
        <end position="21"/>
    </location>
</feature>
<evidence type="ECO:0000313" key="6">
    <source>
        <dbReference type="Proteomes" id="UP001360560"/>
    </source>
</evidence>
<dbReference type="EMBL" id="BTFZ01000013">
    <property type="protein sequence ID" value="GMM38049.1"/>
    <property type="molecule type" value="Genomic_DNA"/>
</dbReference>
<dbReference type="RefSeq" id="XP_064855045.1">
    <property type="nucleotide sequence ID" value="XM_064998973.1"/>
</dbReference>
<dbReference type="PANTHER" id="PTHR13303">
    <property type="entry name" value="PREFOLDIN SUBUNIT 2"/>
    <property type="match status" value="1"/>
</dbReference>
<protein>
    <submittedName>
        <fullName evidence="5">Tubulin-binding prefolding complex subunit</fullName>
    </submittedName>
</protein>
<keyword evidence="3" id="KW-0175">Coiled coil</keyword>
<name>A0AAV5QTJ5_9ASCO</name>
<evidence type="ECO:0000256" key="4">
    <source>
        <dbReference type="SAM" id="MobiDB-lite"/>
    </source>
</evidence>
<keyword evidence="2" id="KW-0143">Chaperone</keyword>
<feature type="coiled-coil region" evidence="3">
    <location>
        <begin position="80"/>
        <end position="114"/>
    </location>
</feature>
<sequence>MSSDTKTSGLSKEEKQRKFQQQYNDFQETINQLTEKINQLRGDYDEHTIVLDTLKKAPKDRNCYRMVGGVLISNTAEEAAQILETKAKNIVTALDNLSKELVKTHKEFEKWKKDTGVKIVRTD</sequence>
<dbReference type="GO" id="GO:0006457">
    <property type="term" value="P:protein folding"/>
    <property type="evidence" value="ECO:0007669"/>
    <property type="project" value="InterPro"/>
</dbReference>
<organism evidence="5 6">
    <name type="scientific">Saccharomycopsis crataegensis</name>
    <dbReference type="NCBI Taxonomy" id="43959"/>
    <lineage>
        <taxon>Eukaryota</taxon>
        <taxon>Fungi</taxon>
        <taxon>Dikarya</taxon>
        <taxon>Ascomycota</taxon>
        <taxon>Saccharomycotina</taxon>
        <taxon>Saccharomycetes</taxon>
        <taxon>Saccharomycopsidaceae</taxon>
        <taxon>Saccharomycopsis</taxon>
    </lineage>
</organism>
<evidence type="ECO:0000256" key="2">
    <source>
        <dbReference type="ARBA" id="ARBA00023186"/>
    </source>
</evidence>
<evidence type="ECO:0000256" key="3">
    <source>
        <dbReference type="SAM" id="Coils"/>
    </source>
</evidence>
<dbReference type="GO" id="GO:0016272">
    <property type="term" value="C:prefoldin complex"/>
    <property type="evidence" value="ECO:0007669"/>
    <property type="project" value="InterPro"/>
</dbReference>
<dbReference type="AlphaFoldDB" id="A0AAV5QTJ5"/>
<dbReference type="InterPro" id="IPR009053">
    <property type="entry name" value="Prefoldin"/>
</dbReference>
<keyword evidence="6" id="KW-1185">Reference proteome</keyword>
<evidence type="ECO:0000313" key="5">
    <source>
        <dbReference type="EMBL" id="GMM38049.1"/>
    </source>
</evidence>
<feature type="compositionally biased region" description="Polar residues" evidence="4">
    <location>
        <begin position="1"/>
        <end position="10"/>
    </location>
</feature>
<accession>A0AAV5QTJ5</accession>
<dbReference type="InterPro" id="IPR002777">
    <property type="entry name" value="PFD_beta-like"/>
</dbReference>
<dbReference type="SUPFAM" id="SSF46579">
    <property type="entry name" value="Prefoldin"/>
    <property type="match status" value="1"/>
</dbReference>
<comment type="similarity">
    <text evidence="1">Belongs to the prefoldin subunit beta family.</text>
</comment>
<dbReference type="Pfam" id="PF01920">
    <property type="entry name" value="Prefoldin_2"/>
    <property type="match status" value="1"/>
</dbReference>
<comment type="caution">
    <text evidence="5">The sequence shown here is derived from an EMBL/GenBank/DDBJ whole genome shotgun (WGS) entry which is preliminary data.</text>
</comment>
<evidence type="ECO:0000256" key="1">
    <source>
        <dbReference type="ARBA" id="ARBA00008045"/>
    </source>
</evidence>
<reference evidence="5 6" key="1">
    <citation type="journal article" date="2023" name="Elife">
        <title>Identification of key yeast species and microbe-microbe interactions impacting larval growth of Drosophila in the wild.</title>
        <authorList>
            <person name="Mure A."/>
            <person name="Sugiura Y."/>
            <person name="Maeda R."/>
            <person name="Honda K."/>
            <person name="Sakurai N."/>
            <person name="Takahashi Y."/>
            <person name="Watada M."/>
            <person name="Katoh T."/>
            <person name="Gotoh A."/>
            <person name="Gotoh Y."/>
            <person name="Taniguchi I."/>
            <person name="Nakamura K."/>
            <person name="Hayashi T."/>
            <person name="Katayama T."/>
            <person name="Uemura T."/>
            <person name="Hattori Y."/>
        </authorList>
    </citation>
    <scope>NUCLEOTIDE SEQUENCE [LARGE SCALE GENOMIC DNA]</scope>
    <source>
        <strain evidence="5 6">SC-9</strain>
    </source>
</reference>
<dbReference type="GeneID" id="90076024"/>
<gene>
    <name evidence="5" type="ORF">DASC09_053740</name>
</gene>
<dbReference type="Proteomes" id="UP001360560">
    <property type="component" value="Unassembled WGS sequence"/>
</dbReference>
<dbReference type="InterPro" id="IPR027235">
    <property type="entry name" value="PFD2"/>
</dbReference>
<proteinExistence type="inferred from homology"/>
<dbReference type="Gene3D" id="1.10.287.370">
    <property type="match status" value="1"/>
</dbReference>
<dbReference type="GO" id="GO:0051082">
    <property type="term" value="F:unfolded protein binding"/>
    <property type="evidence" value="ECO:0007669"/>
    <property type="project" value="InterPro"/>
</dbReference>